<accession>A0A8B9Z2F0</accession>
<dbReference type="Ensembl" id="ENSBJAT00000000868.1">
    <property type="protein sequence ID" value="ENSBJAP00000000844.1"/>
    <property type="gene ID" value="ENSBJAG00000000683.1"/>
</dbReference>
<protein>
    <recommendedName>
        <fullName evidence="3">Meiosis inhibitor protein 1</fullName>
    </recommendedName>
</protein>
<dbReference type="AlphaFoldDB" id="A0A8B9Z2F0"/>
<evidence type="ECO:0008006" key="3">
    <source>
        <dbReference type="Google" id="ProtNLM"/>
    </source>
</evidence>
<dbReference type="GO" id="GO:0007127">
    <property type="term" value="P:meiosis I"/>
    <property type="evidence" value="ECO:0007669"/>
    <property type="project" value="TreeGrafter"/>
</dbReference>
<dbReference type="PANTHER" id="PTHR12044">
    <property type="entry name" value="BCL2 INTERACTING MEDIATOR OF CELL DEATH"/>
    <property type="match status" value="1"/>
</dbReference>
<evidence type="ECO:0000313" key="2">
    <source>
        <dbReference type="Proteomes" id="UP000694555"/>
    </source>
</evidence>
<evidence type="ECO:0000313" key="1">
    <source>
        <dbReference type="Ensembl" id="ENSBJAP00000000844.1"/>
    </source>
</evidence>
<dbReference type="PANTHER" id="PTHR12044:SF14">
    <property type="entry name" value="MEIOTIC DOUBLE-STRANDED BREAK FORMATION PROTEIN 1"/>
    <property type="match status" value="1"/>
</dbReference>
<name>A0A8B9Z2F0_9AVES</name>
<sequence length="401" mass="44958">VLGRCIESLVRSLQDVLQLNNVELHKQGLLLFTEILKRQPVEIKLFTNRGVCIEAIDVLMETVNCPVLEVVVEAARAVAAFLRKDHLSSPPVPYEELQKLLEAVLKRCADLSPPQSSKRHAVSQKLLLQGQLLLNTLESFRNACRLAVEFQSDPMAQENAFTAPNSKSKDTLSNFSEFLLRICDSLCIPMVMVWFLLNLIYSLASSSFIRLTLELKARFCSVQSNPALNQACSSFLCSLCLSLYSATEKERTSSQDEQEMSELLQKGLPQLNYTTAESLLLLAETPEPFSLDQSLCSHQHCLILLLYFAYILGDRFVPEAELFLAVRNFLVSAQDHGDCPPPYILRAALYLLAVCQDKGKALDLVKEDFIPTSWSLFVETKVSPHSHQPSCRKSFDIGGER</sequence>
<keyword evidence="2" id="KW-1185">Reference proteome</keyword>
<organism evidence="1 2">
    <name type="scientific">Buteo japonicus</name>
    <dbReference type="NCBI Taxonomy" id="224669"/>
    <lineage>
        <taxon>Eukaryota</taxon>
        <taxon>Metazoa</taxon>
        <taxon>Chordata</taxon>
        <taxon>Craniata</taxon>
        <taxon>Vertebrata</taxon>
        <taxon>Euteleostomi</taxon>
        <taxon>Archelosauria</taxon>
        <taxon>Archosauria</taxon>
        <taxon>Dinosauria</taxon>
        <taxon>Saurischia</taxon>
        <taxon>Theropoda</taxon>
        <taxon>Coelurosauria</taxon>
        <taxon>Aves</taxon>
        <taxon>Neognathae</taxon>
        <taxon>Neoaves</taxon>
        <taxon>Telluraves</taxon>
        <taxon>Accipitrimorphae</taxon>
        <taxon>Accipitriformes</taxon>
        <taxon>Accipitridae</taxon>
        <taxon>Accipitrinae</taxon>
        <taxon>Buteo</taxon>
    </lineage>
</organism>
<reference evidence="1" key="2">
    <citation type="submission" date="2025-09" db="UniProtKB">
        <authorList>
            <consortium name="Ensembl"/>
        </authorList>
    </citation>
    <scope>IDENTIFICATION</scope>
</reference>
<dbReference type="InterPro" id="IPR052133">
    <property type="entry name" value="Immune_Signaling-Apoptosis_Reg"/>
</dbReference>
<proteinExistence type="predicted"/>
<dbReference type="Proteomes" id="UP000694555">
    <property type="component" value="Unplaced"/>
</dbReference>
<reference evidence="1" key="1">
    <citation type="submission" date="2025-08" db="UniProtKB">
        <authorList>
            <consortium name="Ensembl"/>
        </authorList>
    </citation>
    <scope>IDENTIFICATION</scope>
</reference>